<dbReference type="Proteomes" id="UP000827872">
    <property type="component" value="Linkage Group LG03"/>
</dbReference>
<name>A0ACB8EGZ7_9SAUR</name>
<proteinExistence type="predicted"/>
<accession>A0ACB8EGZ7</accession>
<reference evidence="1" key="1">
    <citation type="submission" date="2021-08" db="EMBL/GenBank/DDBJ databases">
        <title>The first chromosome-level gecko genome reveals the dynamic sex chromosomes of Neotropical dwarf geckos (Sphaerodactylidae: Sphaerodactylus).</title>
        <authorList>
            <person name="Pinto B.J."/>
            <person name="Keating S.E."/>
            <person name="Gamble T."/>
        </authorList>
    </citation>
    <scope>NUCLEOTIDE SEQUENCE</scope>
    <source>
        <strain evidence="1">TG3544</strain>
    </source>
</reference>
<evidence type="ECO:0000313" key="1">
    <source>
        <dbReference type="EMBL" id="KAH7991792.1"/>
    </source>
</evidence>
<comment type="caution">
    <text evidence="1">The sequence shown here is derived from an EMBL/GenBank/DDBJ whole genome shotgun (WGS) entry which is preliminary data.</text>
</comment>
<evidence type="ECO:0000313" key="2">
    <source>
        <dbReference type="Proteomes" id="UP000827872"/>
    </source>
</evidence>
<keyword evidence="2" id="KW-1185">Reference proteome</keyword>
<organism evidence="1 2">
    <name type="scientific">Sphaerodactylus townsendi</name>
    <dbReference type="NCBI Taxonomy" id="933632"/>
    <lineage>
        <taxon>Eukaryota</taxon>
        <taxon>Metazoa</taxon>
        <taxon>Chordata</taxon>
        <taxon>Craniata</taxon>
        <taxon>Vertebrata</taxon>
        <taxon>Euteleostomi</taxon>
        <taxon>Lepidosauria</taxon>
        <taxon>Squamata</taxon>
        <taxon>Bifurcata</taxon>
        <taxon>Gekkota</taxon>
        <taxon>Sphaerodactylidae</taxon>
        <taxon>Sphaerodactylus</taxon>
    </lineage>
</organism>
<protein>
    <submittedName>
        <fullName evidence="1">Uncharacterized protein</fullName>
    </submittedName>
</protein>
<sequence length="86" mass="9473">MTTASPELDFETVSLYKLLILVRDDKGNTASQTIFVLVSDVEEPPVFTGVLAQLGRVAEIYISEDTPKNIQIFTVTAKDPEGFPLK</sequence>
<gene>
    <name evidence="1" type="ORF">K3G42_011905</name>
</gene>
<dbReference type="EMBL" id="CM037616">
    <property type="protein sequence ID" value="KAH7991792.1"/>
    <property type="molecule type" value="Genomic_DNA"/>
</dbReference>